<dbReference type="PANTHER" id="PTHR43384:SF13">
    <property type="entry name" value="SLR0110 PROTEIN"/>
    <property type="match status" value="1"/>
</dbReference>
<dbReference type="Gene3D" id="3.40.50.300">
    <property type="entry name" value="P-loop containing nucleotide triphosphate hydrolases"/>
    <property type="match status" value="1"/>
</dbReference>
<dbReference type="RefSeq" id="WP_170125370.1">
    <property type="nucleotide sequence ID" value="NZ_QGDJ01000003.1"/>
</dbReference>
<dbReference type="InterPro" id="IPR027417">
    <property type="entry name" value="P-loop_NTPase"/>
</dbReference>
<dbReference type="GO" id="GO:0009898">
    <property type="term" value="C:cytoplasmic side of plasma membrane"/>
    <property type="evidence" value="ECO:0007669"/>
    <property type="project" value="TreeGrafter"/>
</dbReference>
<dbReference type="GO" id="GO:0005524">
    <property type="term" value="F:ATP binding"/>
    <property type="evidence" value="ECO:0007669"/>
    <property type="project" value="TreeGrafter"/>
</dbReference>
<gene>
    <name evidence="2" type="ORF">BCF38_103118</name>
    <name evidence="3" type="ORF">SAMN05421539_103118</name>
</gene>
<proteinExistence type="predicted"/>
<dbReference type="Pfam" id="PF13614">
    <property type="entry name" value="AAA_31"/>
    <property type="match status" value="1"/>
</dbReference>
<name>A0A2Y9AJ58_9RHOB</name>
<dbReference type="AlphaFoldDB" id="A0A2Y9AJ58"/>
<dbReference type="Proteomes" id="UP000245839">
    <property type="component" value="Unassembled WGS sequence"/>
</dbReference>
<accession>A0A2Y9AJ58</accession>
<dbReference type="GO" id="GO:0016887">
    <property type="term" value="F:ATP hydrolysis activity"/>
    <property type="evidence" value="ECO:0007669"/>
    <property type="project" value="TreeGrafter"/>
</dbReference>
<dbReference type="SUPFAM" id="SSF52540">
    <property type="entry name" value="P-loop containing nucleoside triphosphate hydrolases"/>
    <property type="match status" value="1"/>
</dbReference>
<dbReference type="EMBL" id="UETC01000003">
    <property type="protein sequence ID" value="SSA44330.1"/>
    <property type="molecule type" value="Genomic_DNA"/>
</dbReference>
<dbReference type="GO" id="GO:0005829">
    <property type="term" value="C:cytosol"/>
    <property type="evidence" value="ECO:0007669"/>
    <property type="project" value="TreeGrafter"/>
</dbReference>
<organism evidence="3 5">
    <name type="scientific">Jannaschia seohaensis</name>
    <dbReference type="NCBI Taxonomy" id="475081"/>
    <lineage>
        <taxon>Bacteria</taxon>
        <taxon>Pseudomonadati</taxon>
        <taxon>Pseudomonadota</taxon>
        <taxon>Alphaproteobacteria</taxon>
        <taxon>Rhodobacterales</taxon>
        <taxon>Roseobacteraceae</taxon>
        <taxon>Jannaschia</taxon>
    </lineage>
</organism>
<dbReference type="PANTHER" id="PTHR43384">
    <property type="entry name" value="SEPTUM SITE-DETERMINING PROTEIN MIND HOMOLOG, CHLOROPLASTIC-RELATED"/>
    <property type="match status" value="1"/>
</dbReference>
<keyword evidence="4" id="KW-1185">Reference proteome</keyword>
<dbReference type="InterPro" id="IPR025669">
    <property type="entry name" value="AAA_dom"/>
</dbReference>
<feature type="domain" description="AAA" evidence="1">
    <location>
        <begin position="143"/>
        <end position="294"/>
    </location>
</feature>
<dbReference type="EMBL" id="QGDJ01000003">
    <property type="protein sequence ID" value="PWJ20303.1"/>
    <property type="molecule type" value="Genomic_DNA"/>
</dbReference>
<evidence type="ECO:0000313" key="5">
    <source>
        <dbReference type="Proteomes" id="UP000251571"/>
    </source>
</evidence>
<protein>
    <submittedName>
        <fullName evidence="2">Flp pilus assembly CpaE family ATPase</fullName>
    </submittedName>
    <submittedName>
        <fullName evidence="3">Flp pilus assembly protein, ATPase CpaE</fullName>
    </submittedName>
</protein>
<evidence type="ECO:0000313" key="2">
    <source>
        <dbReference type="EMBL" id="PWJ20303.1"/>
    </source>
</evidence>
<evidence type="ECO:0000313" key="4">
    <source>
        <dbReference type="Proteomes" id="UP000245839"/>
    </source>
</evidence>
<reference evidence="2 4" key="2">
    <citation type="submission" date="2018-03" db="EMBL/GenBank/DDBJ databases">
        <title>Genomic Encyclopedia of Archaeal and Bacterial Type Strains, Phase II (KMG-II): from individual species to whole genera.</title>
        <authorList>
            <person name="Goeker M."/>
        </authorList>
    </citation>
    <scope>NUCLEOTIDE SEQUENCE [LARGE SCALE GENOMIC DNA]</scope>
    <source>
        <strain evidence="2 4">DSM 25227</strain>
    </source>
</reference>
<dbReference type="GO" id="GO:0051782">
    <property type="term" value="P:negative regulation of cell division"/>
    <property type="evidence" value="ECO:0007669"/>
    <property type="project" value="TreeGrafter"/>
</dbReference>
<dbReference type="InterPro" id="IPR050625">
    <property type="entry name" value="ParA/MinD_ATPase"/>
</dbReference>
<evidence type="ECO:0000259" key="1">
    <source>
        <dbReference type="Pfam" id="PF13614"/>
    </source>
</evidence>
<dbReference type="Proteomes" id="UP000251571">
    <property type="component" value="Unassembled WGS sequence"/>
</dbReference>
<reference evidence="3 5" key="1">
    <citation type="submission" date="2016-10" db="EMBL/GenBank/DDBJ databases">
        <authorList>
            <person name="Cai Z."/>
        </authorList>
    </citation>
    <scope>NUCLEOTIDE SEQUENCE [LARGE SCALE GENOMIC DNA]</scope>
    <source>
        <strain evidence="3 5">DSM 25227</strain>
    </source>
</reference>
<evidence type="ECO:0000313" key="3">
    <source>
        <dbReference type="EMBL" id="SSA44330.1"/>
    </source>
</evidence>
<sequence>MHNKIAVFSSDDLRIASVKKSLRRTPSMRVEAHRESLAGLNGSAALLAENVDLIVIEAGHNPDEELAALTEFRRKIGTERAILALADEALSLRQARQFREAGVDEILPDSATPEELGERIEWLTRGQQYPVPALRVPDPRQGRVIAFAQARGGLGTTTLAVNVATRLLDPRGLIKRTASHKVALLDLDLQYGGVASLLDVEPSDALYRMAAQGTVPTAAEVEDALIRHPSGLDVLTAPKTLCPLEALERGQVGTIIEALRDSHDFVIVDLPRALCDWTSAVMDRVDRLLLMTDTTVPTVRQARRVIDILTEDALNVDVQLVVSREFKPMIQRRHHKVAQEVLERKFAHWLPEDPKSCRSASDRGVPIHQISRRSPLSRAIDGIARQLIEDVGTRPRAADPAQK</sequence>